<dbReference type="Proteomes" id="UP000003155">
    <property type="component" value="Unassembled WGS sequence"/>
</dbReference>
<comment type="caution">
    <text evidence="2">The sequence shown here is derived from an EMBL/GenBank/DDBJ whole genome shotgun (WGS) entry which is preliminary data.</text>
</comment>
<evidence type="ECO:0000313" key="3">
    <source>
        <dbReference type="Proteomes" id="UP000003155"/>
    </source>
</evidence>
<evidence type="ECO:0000313" key="2">
    <source>
        <dbReference type="EMBL" id="EGC86645.1"/>
    </source>
</evidence>
<dbReference type="AlphaFoldDB" id="F0H6C6"/>
<evidence type="ECO:0008006" key="4">
    <source>
        <dbReference type="Google" id="ProtNLM"/>
    </source>
</evidence>
<evidence type="ECO:0000256" key="1">
    <source>
        <dbReference type="SAM" id="Phobius"/>
    </source>
</evidence>
<sequence length="120" mass="14124">MSRKIYDSVCECKKNPSSISRIPEKIFQKLKTVNIITTVEEETNYYRKIKMDYFMEVFSHQKLLLTIAPTSDCNFNCPYCFEENKRPIRMSDAVIENIILFINVTNILNIYILHGMGESR</sequence>
<proteinExistence type="predicted"/>
<keyword evidence="1" id="KW-0472">Membrane</keyword>
<dbReference type="Gene3D" id="3.20.20.70">
    <property type="entry name" value="Aldolase class I"/>
    <property type="match status" value="1"/>
</dbReference>
<gene>
    <name evidence="2" type="ORF">HMPREF9303_1263</name>
</gene>
<dbReference type="InterPro" id="IPR013785">
    <property type="entry name" value="Aldolase_TIM"/>
</dbReference>
<feature type="transmembrane region" description="Helical" evidence="1">
    <location>
        <begin position="94"/>
        <end position="114"/>
    </location>
</feature>
<keyword evidence="3" id="KW-1185">Reference proteome</keyword>
<reference evidence="2 3" key="1">
    <citation type="submission" date="2011-02" db="EMBL/GenBank/DDBJ databases">
        <authorList>
            <person name="Durkin A.S."/>
            <person name="Madupu R."/>
            <person name="Torralba M."/>
            <person name="Gillis M."/>
            <person name="Methe B."/>
            <person name="Sutton G."/>
            <person name="Nelson K.E."/>
        </authorList>
    </citation>
    <scope>NUCLEOTIDE SEQUENCE [LARGE SCALE GENOMIC DNA]</scope>
    <source>
        <strain evidence="2 3">CRIS 18C-A</strain>
    </source>
</reference>
<protein>
    <recommendedName>
        <fullName evidence="4">Radical SAM core domain-containing protein</fullName>
    </recommendedName>
</protein>
<accession>F0H6C6</accession>
<dbReference type="EMBL" id="AEXO01000058">
    <property type="protein sequence ID" value="EGC86645.1"/>
    <property type="molecule type" value="Genomic_DNA"/>
</dbReference>
<name>F0H6C6_9BACT</name>
<keyword evidence="1" id="KW-0812">Transmembrane</keyword>
<dbReference type="SUPFAM" id="SSF102114">
    <property type="entry name" value="Radical SAM enzymes"/>
    <property type="match status" value="1"/>
</dbReference>
<organism evidence="2 3">
    <name type="scientific">Prevotella denticola CRIS 18C-A</name>
    <dbReference type="NCBI Taxonomy" id="944557"/>
    <lineage>
        <taxon>Bacteria</taxon>
        <taxon>Pseudomonadati</taxon>
        <taxon>Bacteroidota</taxon>
        <taxon>Bacteroidia</taxon>
        <taxon>Bacteroidales</taxon>
        <taxon>Prevotellaceae</taxon>
        <taxon>Prevotella</taxon>
    </lineage>
</organism>
<keyword evidence="1" id="KW-1133">Transmembrane helix</keyword>
<dbReference type="InterPro" id="IPR058240">
    <property type="entry name" value="rSAM_sf"/>
</dbReference>